<evidence type="ECO:0000313" key="3">
    <source>
        <dbReference type="EMBL" id="RKE57590.1"/>
    </source>
</evidence>
<feature type="domain" description="Activator of Hsp90 ATPase homologue 1/2-like C-terminal" evidence="2">
    <location>
        <begin position="14"/>
        <end position="137"/>
    </location>
</feature>
<comment type="caution">
    <text evidence="3">The sequence shown here is derived from an EMBL/GenBank/DDBJ whole genome shotgun (WGS) entry which is preliminary data.</text>
</comment>
<evidence type="ECO:0000259" key="2">
    <source>
        <dbReference type="Pfam" id="PF08327"/>
    </source>
</evidence>
<dbReference type="EMBL" id="RAPY01000001">
    <property type="protein sequence ID" value="RKE57590.1"/>
    <property type="molecule type" value="Genomic_DNA"/>
</dbReference>
<dbReference type="InterPro" id="IPR013538">
    <property type="entry name" value="ASHA1/2-like_C"/>
</dbReference>
<protein>
    <submittedName>
        <fullName evidence="3">Uncharacterized protein YndB with AHSA1/START domain</fullName>
    </submittedName>
</protein>
<dbReference type="Proteomes" id="UP000286246">
    <property type="component" value="Unassembled WGS sequence"/>
</dbReference>
<gene>
    <name evidence="3" type="ORF">DFQ12_2481</name>
</gene>
<sequence>MERQTKIKVEAAVNAPVEKVWQQWNAPADIMQWNAADPSWHCPSSQNDLRVNGTFKNRMEAKDGSFGFDFEGTYDKVELHQEIAYTMSDGRTVSTVFSERDGKTIMSTTFDAEQMNDPEFQKQGWQAILNNFVKHVESTN</sequence>
<evidence type="ECO:0000313" key="4">
    <source>
        <dbReference type="Proteomes" id="UP000286246"/>
    </source>
</evidence>
<accession>A0A420BLN7</accession>
<proteinExistence type="inferred from homology"/>
<evidence type="ECO:0000256" key="1">
    <source>
        <dbReference type="ARBA" id="ARBA00006817"/>
    </source>
</evidence>
<dbReference type="InterPro" id="IPR023393">
    <property type="entry name" value="START-like_dom_sf"/>
</dbReference>
<organism evidence="3 4">
    <name type="scientific">Sphingobacterium detergens</name>
    <dbReference type="NCBI Taxonomy" id="1145106"/>
    <lineage>
        <taxon>Bacteria</taxon>
        <taxon>Pseudomonadati</taxon>
        <taxon>Bacteroidota</taxon>
        <taxon>Sphingobacteriia</taxon>
        <taxon>Sphingobacteriales</taxon>
        <taxon>Sphingobacteriaceae</taxon>
        <taxon>Sphingobacterium</taxon>
    </lineage>
</organism>
<dbReference type="Gene3D" id="3.30.530.20">
    <property type="match status" value="1"/>
</dbReference>
<reference evidence="3 4" key="1">
    <citation type="submission" date="2018-09" db="EMBL/GenBank/DDBJ databases">
        <title>Genomic Encyclopedia of Type Strains, Phase III (KMG-III): the genomes of soil and plant-associated and newly described type strains.</title>
        <authorList>
            <person name="Whitman W."/>
        </authorList>
    </citation>
    <scope>NUCLEOTIDE SEQUENCE [LARGE SCALE GENOMIC DNA]</scope>
    <source>
        <strain evidence="3 4">CECT 7938</strain>
    </source>
</reference>
<keyword evidence="4" id="KW-1185">Reference proteome</keyword>
<dbReference type="AlphaFoldDB" id="A0A420BLN7"/>
<dbReference type="OrthoDB" id="384974at2"/>
<comment type="similarity">
    <text evidence="1">Belongs to the AHA1 family.</text>
</comment>
<name>A0A420BLN7_SPHD1</name>
<dbReference type="SUPFAM" id="SSF55961">
    <property type="entry name" value="Bet v1-like"/>
    <property type="match status" value="1"/>
</dbReference>
<dbReference type="Pfam" id="PF08327">
    <property type="entry name" value="AHSA1"/>
    <property type="match status" value="1"/>
</dbReference>
<dbReference type="RefSeq" id="WP_120259135.1">
    <property type="nucleotide sequence ID" value="NZ_RAPY01000001.1"/>
</dbReference>
<dbReference type="CDD" id="cd08897">
    <property type="entry name" value="SRPBCC_CalC_Aha1-like_4"/>
    <property type="match status" value="1"/>
</dbReference>